<dbReference type="Pfam" id="PF13487">
    <property type="entry name" value="HD_5"/>
    <property type="match status" value="2"/>
</dbReference>
<dbReference type="InterPro" id="IPR016032">
    <property type="entry name" value="Sig_transdc_resp-reg_C-effctor"/>
</dbReference>
<dbReference type="SMART" id="SM00471">
    <property type="entry name" value="HDc"/>
    <property type="match status" value="1"/>
</dbReference>
<dbReference type="GO" id="GO:0003677">
    <property type="term" value="F:DNA binding"/>
    <property type="evidence" value="ECO:0007669"/>
    <property type="project" value="UniProtKB-ARBA"/>
</dbReference>
<dbReference type="EMBL" id="CP017839">
    <property type="protein sequence ID" value="APB00199.1"/>
    <property type="molecule type" value="Genomic_DNA"/>
</dbReference>
<dbReference type="Proteomes" id="UP000180166">
    <property type="component" value="Chromosome"/>
</dbReference>
<dbReference type="InterPro" id="IPR037522">
    <property type="entry name" value="HD_GYP_dom"/>
</dbReference>
<dbReference type="Gene3D" id="1.10.10.10">
    <property type="entry name" value="Winged helix-like DNA-binding domain superfamily/Winged helix DNA-binding domain"/>
    <property type="match status" value="1"/>
</dbReference>
<dbReference type="PROSITE" id="PS51832">
    <property type="entry name" value="HD_GYP"/>
    <property type="match status" value="1"/>
</dbReference>
<evidence type="ECO:0000259" key="2">
    <source>
        <dbReference type="PROSITE" id="PS51832"/>
    </source>
</evidence>
<dbReference type="KEGG" id="nsr:NS506_06163"/>
<dbReference type="AlphaFoldDB" id="A0ABC8B194"/>
<dbReference type="Gene3D" id="1.10.3210.10">
    <property type="entry name" value="Hypothetical protein af1432"/>
    <property type="match status" value="2"/>
</dbReference>
<name>A0ABC8B194_9NOCA</name>
<dbReference type="InterPro" id="IPR000792">
    <property type="entry name" value="Tscrpt_reg_LuxR_C"/>
</dbReference>
<feature type="domain" description="HD-GYP" evidence="2">
    <location>
        <begin position="219"/>
        <end position="424"/>
    </location>
</feature>
<organism evidence="3 4">
    <name type="scientific">Nocardia seriolae</name>
    <dbReference type="NCBI Taxonomy" id="37332"/>
    <lineage>
        <taxon>Bacteria</taxon>
        <taxon>Bacillati</taxon>
        <taxon>Actinomycetota</taxon>
        <taxon>Actinomycetes</taxon>
        <taxon>Mycobacteriales</taxon>
        <taxon>Nocardiaceae</taxon>
        <taxon>Nocardia</taxon>
    </lineage>
</organism>
<dbReference type="SMART" id="SM00421">
    <property type="entry name" value="HTH_LUXR"/>
    <property type="match status" value="1"/>
</dbReference>
<dbReference type="SUPFAM" id="SSF46894">
    <property type="entry name" value="C-terminal effector domain of the bipartite response regulators"/>
    <property type="match status" value="1"/>
</dbReference>
<sequence>MQDHALGQPPGCQLRATVLAGRLARAAGCSDEDCETVWWTSALRFLGCTGHAFDMAVVFGDEIEMRARTARLDFSDPLVVVRAMVESAGRDRHGLDRFRSMLSILAGGRKAAELNFRTACEVADTLAKRLGLGEPVQAALRASFERWNGRGFPNGLRGKAIPQAMRIALLTYEFEILARVEGVPAALALIRRRRGRGYDPDLTDILLAHGDEWWAALESADPWDAALALAPGRVPLDAARLREALLVLADFADLQSPWTAGHSRSVAALAGQAAGPAAEAAALVHDLGRVGVPNTIWDKPGPLTRDERDRAESHALLTDQLLRRVPALAGLADAAAGAHERLDGSGYCRRLRGGQLDDVQRVLAAADCYAAMTADRPHRAALTPAAAATDLRAMSADGRLDPGAVERVLAAAGHPGNPRPAHRSGLTAREIEVLRLLAHGLKTREIADRLVISPKTADHHIQHIYTKINASTRGAATLFAIENGILE</sequence>
<gene>
    <name evidence="3" type="ORF">NS506_06163</name>
</gene>
<dbReference type="CDD" id="cd06170">
    <property type="entry name" value="LuxR_C_like"/>
    <property type="match status" value="1"/>
</dbReference>
<dbReference type="InterPro" id="IPR036388">
    <property type="entry name" value="WH-like_DNA-bd_sf"/>
</dbReference>
<evidence type="ECO:0000313" key="4">
    <source>
        <dbReference type="Proteomes" id="UP000180166"/>
    </source>
</evidence>
<dbReference type="PRINTS" id="PR00038">
    <property type="entry name" value="HTHLUXR"/>
</dbReference>
<dbReference type="PANTHER" id="PTHR45228">
    <property type="entry name" value="CYCLIC DI-GMP PHOSPHODIESTERASE TM_0186-RELATED"/>
    <property type="match status" value="1"/>
</dbReference>
<dbReference type="SUPFAM" id="SSF109604">
    <property type="entry name" value="HD-domain/PDEase-like"/>
    <property type="match status" value="1"/>
</dbReference>
<feature type="domain" description="HTH luxR-type" evidence="1">
    <location>
        <begin position="419"/>
        <end position="484"/>
    </location>
</feature>
<reference evidence="3 4" key="1">
    <citation type="submission" date="2016-10" db="EMBL/GenBank/DDBJ databases">
        <title>Genome sequence of Nocardia seriolae strain EM150506, isolated from Anguila japonica.</title>
        <authorList>
            <person name="Han H.-J."/>
        </authorList>
    </citation>
    <scope>NUCLEOTIDE SEQUENCE [LARGE SCALE GENOMIC DNA]</scope>
    <source>
        <strain evidence="3 4">EM150506</strain>
    </source>
</reference>
<evidence type="ECO:0000259" key="1">
    <source>
        <dbReference type="PROSITE" id="PS50043"/>
    </source>
</evidence>
<accession>A0ABC8B194</accession>
<evidence type="ECO:0000313" key="3">
    <source>
        <dbReference type="EMBL" id="APB00199.1"/>
    </source>
</evidence>
<dbReference type="InterPro" id="IPR052020">
    <property type="entry name" value="Cyclic_di-GMP/3'3'-cGAMP_PDE"/>
</dbReference>
<proteinExistence type="predicted"/>
<protein>
    <submittedName>
        <fullName evidence="3">Transcriptional regulatory protein YxjL</fullName>
    </submittedName>
</protein>
<dbReference type="InterPro" id="IPR003607">
    <property type="entry name" value="HD/PDEase_dom"/>
</dbReference>
<dbReference type="CDD" id="cd00077">
    <property type="entry name" value="HDc"/>
    <property type="match status" value="1"/>
</dbReference>
<dbReference type="PROSITE" id="PS50043">
    <property type="entry name" value="HTH_LUXR_2"/>
    <property type="match status" value="1"/>
</dbReference>
<dbReference type="Pfam" id="PF00196">
    <property type="entry name" value="GerE"/>
    <property type="match status" value="1"/>
</dbReference>